<evidence type="ECO:0000256" key="9">
    <source>
        <dbReference type="HAMAP-Rule" id="MF_01318"/>
    </source>
</evidence>
<dbReference type="PIRSF" id="PIRSF002155">
    <property type="entry name" value="Ribosomal_L1"/>
    <property type="match status" value="1"/>
</dbReference>
<keyword evidence="9" id="KW-0820">tRNA-binding</keyword>
<gene>
    <name evidence="9" type="primary">rplA</name>
    <name evidence="10" type="ORF">DRP53_03910</name>
</gene>
<evidence type="ECO:0000256" key="7">
    <source>
        <dbReference type="ARBA" id="ARBA00023274"/>
    </source>
</evidence>
<dbReference type="Proteomes" id="UP000268469">
    <property type="component" value="Unassembled WGS sequence"/>
</dbReference>
<evidence type="ECO:0000256" key="8">
    <source>
        <dbReference type="ARBA" id="ARBA00035241"/>
    </source>
</evidence>
<comment type="subunit">
    <text evidence="9">Part of the 50S ribosomal subunit.</text>
</comment>
<evidence type="ECO:0000256" key="5">
    <source>
        <dbReference type="ARBA" id="ARBA00022884"/>
    </source>
</evidence>
<dbReference type="GO" id="GO:0015934">
    <property type="term" value="C:large ribosomal subunit"/>
    <property type="evidence" value="ECO:0007669"/>
    <property type="project" value="InterPro"/>
</dbReference>
<dbReference type="AlphaFoldDB" id="A0A660SJ54"/>
<dbReference type="GO" id="GO:0006417">
    <property type="term" value="P:regulation of translation"/>
    <property type="evidence" value="ECO:0007669"/>
    <property type="project" value="UniProtKB-KW"/>
</dbReference>
<evidence type="ECO:0000256" key="6">
    <source>
        <dbReference type="ARBA" id="ARBA00022980"/>
    </source>
</evidence>
<evidence type="ECO:0000256" key="1">
    <source>
        <dbReference type="ARBA" id="ARBA00010531"/>
    </source>
</evidence>
<dbReference type="InterPro" id="IPR005878">
    <property type="entry name" value="Ribosom_uL1_bac-type"/>
</dbReference>
<dbReference type="PANTHER" id="PTHR36427">
    <property type="entry name" value="54S RIBOSOMAL PROTEIN L1, MITOCHONDRIAL"/>
    <property type="match status" value="1"/>
</dbReference>
<comment type="function">
    <text evidence="9">Binds directly to 23S rRNA. The L1 stalk is quite mobile in the ribosome, and is involved in E site tRNA release.</text>
</comment>
<comment type="function">
    <text evidence="9">Protein L1 is also a translational repressor protein, it controls the translation of the L11 operon by binding to its mRNA.</text>
</comment>
<name>A0A660SJ54_UNCW3</name>
<dbReference type="FunFam" id="3.40.50.790:FF:000001">
    <property type="entry name" value="50S ribosomal protein L1"/>
    <property type="match status" value="1"/>
</dbReference>
<keyword evidence="3 9" id="KW-0699">rRNA-binding</keyword>
<evidence type="ECO:0000313" key="10">
    <source>
        <dbReference type="EMBL" id="RKX70767.1"/>
    </source>
</evidence>
<dbReference type="GO" id="GO:0003735">
    <property type="term" value="F:structural constituent of ribosome"/>
    <property type="evidence" value="ECO:0007669"/>
    <property type="project" value="InterPro"/>
</dbReference>
<dbReference type="InterPro" id="IPR028364">
    <property type="entry name" value="Ribosomal_uL1/biogenesis"/>
</dbReference>
<dbReference type="InterPro" id="IPR023674">
    <property type="entry name" value="Ribosomal_uL1-like"/>
</dbReference>
<keyword evidence="7 9" id="KW-0687">Ribonucleoprotein</keyword>
<dbReference type="CDD" id="cd00403">
    <property type="entry name" value="Ribosomal_L1"/>
    <property type="match status" value="1"/>
</dbReference>
<evidence type="ECO:0000256" key="2">
    <source>
        <dbReference type="ARBA" id="ARBA00022491"/>
    </source>
</evidence>
<dbReference type="GO" id="GO:0019843">
    <property type="term" value="F:rRNA binding"/>
    <property type="evidence" value="ECO:0007669"/>
    <property type="project" value="UniProtKB-UniRule"/>
</dbReference>
<proteinExistence type="inferred from homology"/>
<dbReference type="InterPro" id="IPR016095">
    <property type="entry name" value="Ribosomal_uL1_3-a/b-sand"/>
</dbReference>
<dbReference type="Gene3D" id="3.40.50.790">
    <property type="match status" value="1"/>
</dbReference>
<evidence type="ECO:0000313" key="11">
    <source>
        <dbReference type="Proteomes" id="UP000268469"/>
    </source>
</evidence>
<keyword evidence="2 9" id="KW-0678">Repressor</keyword>
<dbReference type="Pfam" id="PF00687">
    <property type="entry name" value="Ribosomal_L1"/>
    <property type="match status" value="1"/>
</dbReference>
<sequence length="237" mass="26656">MMRRSRRYQALLENFDKKQTYPLDEAIEMVKRMASAKFDETVEIALRLGVDPRKQDQMVRGSVSLPHGTGKERKILVFTKGEKEKEAKEAGADYVGCEDLIKKVSEGWFDFDAVVATPDVMPMVGKLGRILGPRKLMPTPKTGTVTFNVKEIIEELKRGRVDFRVDKTGNIHAPIGKVSFDDEKLIENAITFVKEIFRLKPAGLKGQYVKGVTISSTMGPGIKLDLGDLNQRMRKVL</sequence>
<reference evidence="10 11" key="1">
    <citation type="submission" date="2018-06" db="EMBL/GenBank/DDBJ databases">
        <title>Extensive metabolic versatility and redundancy in microbially diverse, dynamic hydrothermal sediments.</title>
        <authorList>
            <person name="Dombrowski N."/>
            <person name="Teske A."/>
            <person name="Baker B.J."/>
        </authorList>
    </citation>
    <scope>NUCLEOTIDE SEQUENCE [LARGE SCALE GENOMIC DNA]</scope>
    <source>
        <strain evidence="10">B36_G15</strain>
    </source>
</reference>
<keyword evidence="5 9" id="KW-0694">RNA-binding</keyword>
<dbReference type="NCBIfam" id="TIGR01169">
    <property type="entry name" value="rplA_bact"/>
    <property type="match status" value="1"/>
</dbReference>
<accession>A0A660SJ54</accession>
<keyword evidence="4 9" id="KW-0810">Translation regulation</keyword>
<dbReference type="GO" id="GO:0000049">
    <property type="term" value="F:tRNA binding"/>
    <property type="evidence" value="ECO:0007669"/>
    <property type="project" value="UniProtKB-KW"/>
</dbReference>
<dbReference type="PANTHER" id="PTHR36427:SF3">
    <property type="entry name" value="LARGE RIBOSOMAL SUBUNIT PROTEIN UL1M"/>
    <property type="match status" value="1"/>
</dbReference>
<dbReference type="HAMAP" id="MF_01318_B">
    <property type="entry name" value="Ribosomal_uL1_B"/>
    <property type="match status" value="1"/>
</dbReference>
<dbReference type="InterPro" id="IPR002143">
    <property type="entry name" value="Ribosomal_uL1"/>
</dbReference>
<protein>
    <recommendedName>
        <fullName evidence="8 9">Large ribosomal subunit protein uL1</fullName>
    </recommendedName>
</protein>
<dbReference type="Gene3D" id="3.30.190.20">
    <property type="match status" value="1"/>
</dbReference>
<organism evidence="10 11">
    <name type="scientific">candidate division WOR-3 bacterium</name>
    <dbReference type="NCBI Taxonomy" id="2052148"/>
    <lineage>
        <taxon>Bacteria</taxon>
        <taxon>Bacteria division WOR-3</taxon>
    </lineage>
</organism>
<dbReference type="GO" id="GO:0006412">
    <property type="term" value="P:translation"/>
    <property type="evidence" value="ECO:0007669"/>
    <property type="project" value="UniProtKB-UniRule"/>
</dbReference>
<dbReference type="SUPFAM" id="SSF56808">
    <property type="entry name" value="Ribosomal protein L1"/>
    <property type="match status" value="1"/>
</dbReference>
<dbReference type="EMBL" id="QNBE01000028">
    <property type="protein sequence ID" value="RKX70767.1"/>
    <property type="molecule type" value="Genomic_DNA"/>
</dbReference>
<comment type="caution">
    <text evidence="10">The sequence shown here is derived from an EMBL/GenBank/DDBJ whole genome shotgun (WGS) entry which is preliminary data.</text>
</comment>
<evidence type="ECO:0000256" key="4">
    <source>
        <dbReference type="ARBA" id="ARBA00022845"/>
    </source>
</evidence>
<keyword evidence="6 9" id="KW-0689">Ribosomal protein</keyword>
<comment type="similarity">
    <text evidence="1 9">Belongs to the universal ribosomal protein uL1 family.</text>
</comment>
<evidence type="ECO:0000256" key="3">
    <source>
        <dbReference type="ARBA" id="ARBA00022730"/>
    </source>
</evidence>